<dbReference type="Proteomes" id="UP000033101">
    <property type="component" value="Chromosome"/>
</dbReference>
<evidence type="ECO:0000313" key="2">
    <source>
        <dbReference type="Proteomes" id="UP000033101"/>
    </source>
</evidence>
<dbReference type="OrthoDB" id="7794at2157"/>
<dbReference type="GeneID" id="24830886"/>
<reference evidence="1 2" key="1">
    <citation type="submission" date="2014-07" db="EMBL/GenBank/DDBJ databases">
        <title>Methanogenic archaea and the global carbon cycle.</title>
        <authorList>
            <person name="Henriksen J.R."/>
            <person name="Luke J."/>
            <person name="Reinhart S."/>
            <person name="Benedict M.N."/>
            <person name="Youngblut N.D."/>
            <person name="Metcalf M.E."/>
            <person name="Whitaker R.J."/>
            <person name="Metcalf W.W."/>
        </authorList>
    </citation>
    <scope>NUCLEOTIDE SEQUENCE [LARGE SCALE GENOMIC DNA]</scope>
    <source>
        <strain evidence="1 2">HB-1</strain>
    </source>
</reference>
<dbReference type="KEGG" id="mhor:MSHOH_1674"/>
<accession>A0A0E3SDH7</accession>
<proteinExistence type="predicted"/>
<dbReference type="Pfam" id="PF24434">
    <property type="entry name" value="DUF7557"/>
    <property type="match status" value="1"/>
</dbReference>
<dbReference type="PATRIC" id="fig|1434110.4.peg.2111"/>
<dbReference type="RefSeq" id="WP_048139015.1">
    <property type="nucleotide sequence ID" value="NZ_BBCW01000018.1"/>
</dbReference>
<dbReference type="InterPro" id="IPR055979">
    <property type="entry name" value="DUF7557"/>
</dbReference>
<gene>
    <name evidence="1" type="ORF">MSHOH_1674</name>
</gene>
<evidence type="ECO:0000313" key="1">
    <source>
        <dbReference type="EMBL" id="AKB78157.1"/>
    </source>
</evidence>
<keyword evidence="2" id="KW-1185">Reference proteome</keyword>
<dbReference type="EMBL" id="CP009516">
    <property type="protein sequence ID" value="AKB78157.1"/>
    <property type="molecule type" value="Genomic_DNA"/>
</dbReference>
<sequence length="93" mass="10935">MAATTTICLEPEVKELLNGLKIHPQESYNSVVKRLATNAYDWEPLSEESIKQIEEGLRDYREGKYFTREEVWGEIERERRERAGKTKVEECTE</sequence>
<organism evidence="1 2">
    <name type="scientific">Methanosarcina horonobensis HB-1 = JCM 15518</name>
    <dbReference type="NCBI Taxonomy" id="1434110"/>
    <lineage>
        <taxon>Archaea</taxon>
        <taxon>Methanobacteriati</taxon>
        <taxon>Methanobacteriota</taxon>
        <taxon>Stenosarchaea group</taxon>
        <taxon>Methanomicrobia</taxon>
        <taxon>Methanosarcinales</taxon>
        <taxon>Methanosarcinaceae</taxon>
        <taxon>Methanosarcina</taxon>
    </lineage>
</organism>
<protein>
    <submittedName>
        <fullName evidence="1">Uncharacterized protein</fullName>
    </submittedName>
</protein>
<dbReference type="AlphaFoldDB" id="A0A0E3SDH7"/>
<dbReference type="HOGENOM" id="CLU_191925_0_0_2"/>
<name>A0A0E3SDH7_9EURY</name>